<dbReference type="Pfam" id="PF13426">
    <property type="entry name" value="PAS_9"/>
    <property type="match status" value="1"/>
</dbReference>
<evidence type="ECO:0000256" key="4">
    <source>
        <dbReference type="ARBA" id="ARBA00022679"/>
    </source>
</evidence>
<evidence type="ECO:0000256" key="8">
    <source>
        <dbReference type="ARBA" id="ARBA00023012"/>
    </source>
</evidence>
<accession>A1SVL5</accession>
<feature type="domain" description="Histidine kinase" evidence="9">
    <location>
        <begin position="297"/>
        <end position="506"/>
    </location>
</feature>
<dbReference type="InterPro" id="IPR036097">
    <property type="entry name" value="HisK_dim/P_sf"/>
</dbReference>
<dbReference type="NCBIfam" id="TIGR00229">
    <property type="entry name" value="sensory_box"/>
    <property type="match status" value="1"/>
</dbReference>
<keyword evidence="8" id="KW-0902">Two-component regulatory system</keyword>
<dbReference type="SMART" id="SM00388">
    <property type="entry name" value="HisKA"/>
    <property type="match status" value="1"/>
</dbReference>
<comment type="catalytic activity">
    <reaction evidence="1">
        <text>ATP + protein L-histidine = ADP + protein N-phospho-L-histidine.</text>
        <dbReference type="EC" id="2.7.13.3"/>
    </reaction>
</comment>
<evidence type="ECO:0000259" key="9">
    <source>
        <dbReference type="PROSITE" id="PS50109"/>
    </source>
</evidence>
<dbReference type="SUPFAM" id="SSF47384">
    <property type="entry name" value="Homodimeric domain of signal transducing histidine kinase"/>
    <property type="match status" value="1"/>
</dbReference>
<evidence type="ECO:0000259" key="11">
    <source>
        <dbReference type="PROSITE" id="PS50113"/>
    </source>
</evidence>
<dbReference type="SMART" id="SM00387">
    <property type="entry name" value="HATPase_c"/>
    <property type="match status" value="1"/>
</dbReference>
<dbReference type="EC" id="2.7.13.3" evidence="2"/>
<organism evidence="12 13">
    <name type="scientific">Psychromonas ingrahamii (strain DSM 17664 / CCUG 51855 / 37)</name>
    <dbReference type="NCBI Taxonomy" id="357804"/>
    <lineage>
        <taxon>Bacteria</taxon>
        <taxon>Pseudomonadati</taxon>
        <taxon>Pseudomonadota</taxon>
        <taxon>Gammaproteobacteria</taxon>
        <taxon>Alteromonadales</taxon>
        <taxon>Psychromonadaceae</taxon>
        <taxon>Psychromonas</taxon>
    </lineage>
</organism>
<dbReference type="GO" id="GO:0000155">
    <property type="term" value="F:phosphorelay sensor kinase activity"/>
    <property type="evidence" value="ECO:0007669"/>
    <property type="project" value="InterPro"/>
</dbReference>
<dbReference type="PROSITE" id="PS50113">
    <property type="entry name" value="PAC"/>
    <property type="match status" value="1"/>
</dbReference>
<dbReference type="InterPro" id="IPR000700">
    <property type="entry name" value="PAS-assoc_C"/>
</dbReference>
<dbReference type="Pfam" id="PF00512">
    <property type="entry name" value="HisKA"/>
    <property type="match status" value="1"/>
</dbReference>
<dbReference type="PROSITE" id="PS50112">
    <property type="entry name" value="PAS"/>
    <property type="match status" value="1"/>
</dbReference>
<dbReference type="Proteomes" id="UP000000639">
    <property type="component" value="Chromosome"/>
</dbReference>
<sequence length="506" mass="56414">MTDHDNLNLHATNGSVLKQSVSEKMGDNLQYQQLYDMLLNATPSSVLLIDSNFRITSANRNFLTRSQRTLSATIGCRLREVFPIVILERMDIKQQIQEVFNTHKASVGQRMTYRAPGVPFKTYYYRILPIESSEQCEQVMLLMEDITDQIRLSEDMRRVESHLGSIVESASDLMLSLDTEGRILTWNSAAEKLSGFTFLKVQGKFFFEFFKASEHLEIKTFFINICINVCSLNAEWELISKKGIEISVAWIFSPMKDDDAKTVGIVAVGRDLTEQRKLEVELRQSQKLAALGVMAGGIAHEIRNPLAVCSSAAQFLMEEGLPLEFRTECAKKIQVSLEKASCIIENLLRFSRPSCEQNMVPMDLDTVLCETIMLIANQAKVYKIEIVYLPIGKCSLVSGIFTLLQQVFMNFFLNAINAMPEGGELGIILEQQGDEALVCIRDTGTGILEGALDNIFDPFHTSSPAGKGVGLGLSLCYSIVKQHRGSISVDSMVGKGSTFTVLLPIL</sequence>
<keyword evidence="13" id="KW-1185">Reference proteome</keyword>
<dbReference type="Gene3D" id="1.10.287.130">
    <property type="match status" value="1"/>
</dbReference>
<dbReference type="STRING" id="357804.Ping_1746"/>
<dbReference type="PRINTS" id="PR00344">
    <property type="entry name" value="BCTRLSENSOR"/>
</dbReference>
<dbReference type="Pfam" id="PF02518">
    <property type="entry name" value="HATPase_c"/>
    <property type="match status" value="1"/>
</dbReference>
<dbReference type="SUPFAM" id="SSF55785">
    <property type="entry name" value="PYP-like sensor domain (PAS domain)"/>
    <property type="match status" value="2"/>
</dbReference>
<keyword evidence="6 12" id="KW-0418">Kinase</keyword>
<gene>
    <name evidence="12" type="ordered locus">Ping_1746</name>
</gene>
<dbReference type="PANTHER" id="PTHR43065">
    <property type="entry name" value="SENSOR HISTIDINE KINASE"/>
    <property type="match status" value="1"/>
</dbReference>
<dbReference type="HOGENOM" id="CLU_000445_114_39_6"/>
<dbReference type="InterPro" id="IPR036890">
    <property type="entry name" value="HATPase_C_sf"/>
</dbReference>
<dbReference type="InterPro" id="IPR003594">
    <property type="entry name" value="HATPase_dom"/>
</dbReference>
<feature type="domain" description="PAC" evidence="11">
    <location>
        <begin position="232"/>
        <end position="284"/>
    </location>
</feature>
<keyword evidence="3" id="KW-0597">Phosphoprotein</keyword>
<evidence type="ECO:0000259" key="10">
    <source>
        <dbReference type="PROSITE" id="PS50112"/>
    </source>
</evidence>
<dbReference type="OrthoDB" id="9772100at2"/>
<keyword evidence="7" id="KW-0067">ATP-binding</keyword>
<dbReference type="Gene3D" id="3.30.450.20">
    <property type="entry name" value="PAS domain"/>
    <property type="match status" value="2"/>
</dbReference>
<dbReference type="GO" id="GO:0005524">
    <property type="term" value="F:ATP binding"/>
    <property type="evidence" value="ECO:0007669"/>
    <property type="project" value="UniProtKB-KW"/>
</dbReference>
<keyword evidence="5" id="KW-0547">Nucleotide-binding</keyword>
<dbReference type="eggNOG" id="COG4191">
    <property type="taxonomic scope" value="Bacteria"/>
</dbReference>
<dbReference type="InterPro" id="IPR005467">
    <property type="entry name" value="His_kinase_dom"/>
</dbReference>
<dbReference type="Pfam" id="PF08448">
    <property type="entry name" value="PAS_4"/>
    <property type="match status" value="1"/>
</dbReference>
<dbReference type="KEGG" id="pin:Ping_1746"/>
<evidence type="ECO:0000256" key="3">
    <source>
        <dbReference type="ARBA" id="ARBA00022553"/>
    </source>
</evidence>
<dbReference type="InterPro" id="IPR004358">
    <property type="entry name" value="Sig_transdc_His_kin-like_C"/>
</dbReference>
<proteinExistence type="predicted"/>
<protein>
    <recommendedName>
        <fullName evidence="2">histidine kinase</fullName>
        <ecNumber evidence="2">2.7.13.3</ecNumber>
    </recommendedName>
</protein>
<evidence type="ECO:0000256" key="7">
    <source>
        <dbReference type="ARBA" id="ARBA00022840"/>
    </source>
</evidence>
<dbReference type="InterPro" id="IPR013656">
    <property type="entry name" value="PAS_4"/>
</dbReference>
<dbReference type="SUPFAM" id="SSF55874">
    <property type="entry name" value="ATPase domain of HSP90 chaperone/DNA topoisomerase II/histidine kinase"/>
    <property type="match status" value="1"/>
</dbReference>
<dbReference type="SMART" id="SM00091">
    <property type="entry name" value="PAS"/>
    <property type="match status" value="2"/>
</dbReference>
<dbReference type="InterPro" id="IPR035965">
    <property type="entry name" value="PAS-like_dom_sf"/>
</dbReference>
<dbReference type="Gene3D" id="3.30.565.10">
    <property type="entry name" value="Histidine kinase-like ATPase, C-terminal domain"/>
    <property type="match status" value="1"/>
</dbReference>
<reference evidence="12 13" key="1">
    <citation type="submission" date="2007-01" db="EMBL/GenBank/DDBJ databases">
        <title>Complete sequence of Psychromonas ingrahamii 37.</title>
        <authorList>
            <consortium name="US DOE Joint Genome Institute"/>
            <person name="Copeland A."/>
            <person name="Lucas S."/>
            <person name="Lapidus A."/>
            <person name="Barry K."/>
            <person name="Detter J.C."/>
            <person name="Glavina del Rio T."/>
            <person name="Hammon N."/>
            <person name="Israni S."/>
            <person name="Dalin E."/>
            <person name="Tice H."/>
            <person name="Pitluck S."/>
            <person name="Thompson L.S."/>
            <person name="Brettin T."/>
            <person name="Bruce D."/>
            <person name="Han C."/>
            <person name="Tapia R."/>
            <person name="Schmutz J."/>
            <person name="Larimer F."/>
            <person name="Land M."/>
            <person name="Hauser L."/>
            <person name="Kyrpides N."/>
            <person name="Ivanova N."/>
            <person name="Staley J."/>
            <person name="Richardson P."/>
        </authorList>
    </citation>
    <scope>NUCLEOTIDE SEQUENCE [LARGE SCALE GENOMIC DNA]</scope>
    <source>
        <strain evidence="12 13">37</strain>
    </source>
</reference>
<dbReference type="EMBL" id="CP000510">
    <property type="protein sequence ID" value="ABM03530.1"/>
    <property type="molecule type" value="Genomic_DNA"/>
</dbReference>
<feature type="domain" description="PAS" evidence="10">
    <location>
        <begin position="159"/>
        <end position="210"/>
    </location>
</feature>
<evidence type="ECO:0000313" key="13">
    <source>
        <dbReference type="Proteomes" id="UP000000639"/>
    </source>
</evidence>
<evidence type="ECO:0000256" key="5">
    <source>
        <dbReference type="ARBA" id="ARBA00022741"/>
    </source>
</evidence>
<evidence type="ECO:0000256" key="2">
    <source>
        <dbReference type="ARBA" id="ARBA00012438"/>
    </source>
</evidence>
<dbReference type="InterPro" id="IPR000014">
    <property type="entry name" value="PAS"/>
</dbReference>
<name>A1SVL5_PSYIN</name>
<dbReference type="RefSeq" id="WP_011770090.1">
    <property type="nucleotide sequence ID" value="NC_008709.1"/>
</dbReference>
<dbReference type="InterPro" id="IPR003661">
    <property type="entry name" value="HisK_dim/P_dom"/>
</dbReference>
<dbReference type="CDD" id="cd00082">
    <property type="entry name" value="HisKA"/>
    <property type="match status" value="1"/>
</dbReference>
<evidence type="ECO:0000256" key="6">
    <source>
        <dbReference type="ARBA" id="ARBA00022777"/>
    </source>
</evidence>
<dbReference type="SMART" id="SM00086">
    <property type="entry name" value="PAC"/>
    <property type="match status" value="1"/>
</dbReference>
<evidence type="ECO:0000256" key="1">
    <source>
        <dbReference type="ARBA" id="ARBA00000085"/>
    </source>
</evidence>
<dbReference type="AlphaFoldDB" id="A1SVL5"/>
<dbReference type="PANTHER" id="PTHR43065:SF46">
    <property type="entry name" value="C4-DICARBOXYLATE TRANSPORT SENSOR PROTEIN DCTB"/>
    <property type="match status" value="1"/>
</dbReference>
<dbReference type="CDD" id="cd00130">
    <property type="entry name" value="PAS"/>
    <property type="match status" value="1"/>
</dbReference>
<evidence type="ECO:0000313" key="12">
    <source>
        <dbReference type="EMBL" id="ABM03530.1"/>
    </source>
</evidence>
<dbReference type="InterPro" id="IPR001610">
    <property type="entry name" value="PAC"/>
</dbReference>
<keyword evidence="4 12" id="KW-0808">Transferase</keyword>
<dbReference type="PROSITE" id="PS50109">
    <property type="entry name" value="HIS_KIN"/>
    <property type="match status" value="1"/>
</dbReference>